<organism evidence="2 3">
    <name type="scientific">Pristionchus entomophagus</name>
    <dbReference type="NCBI Taxonomy" id="358040"/>
    <lineage>
        <taxon>Eukaryota</taxon>
        <taxon>Metazoa</taxon>
        <taxon>Ecdysozoa</taxon>
        <taxon>Nematoda</taxon>
        <taxon>Chromadorea</taxon>
        <taxon>Rhabditida</taxon>
        <taxon>Rhabditina</taxon>
        <taxon>Diplogasteromorpha</taxon>
        <taxon>Diplogasteroidea</taxon>
        <taxon>Neodiplogasteridae</taxon>
        <taxon>Pristionchus</taxon>
    </lineage>
</organism>
<dbReference type="EMBL" id="BTSX01000006">
    <property type="protein sequence ID" value="GMT07892.1"/>
    <property type="molecule type" value="Genomic_DNA"/>
</dbReference>
<keyword evidence="3" id="KW-1185">Reference proteome</keyword>
<feature type="chain" id="PRO_5043540297" evidence="1">
    <location>
        <begin position="19"/>
        <end position="139"/>
    </location>
</feature>
<name>A0AAV5UMT4_9BILA</name>
<evidence type="ECO:0000256" key="1">
    <source>
        <dbReference type="SAM" id="SignalP"/>
    </source>
</evidence>
<sequence length="139" mass="15912">PIIFSVMRSLIMLLVVVGLSFEAIPCDIDVKFTSKTDKKFRVDLFVPSLKVKADNIIFNEKGQNKKINVKGDNCDGAPKDKWLIQSFRLSNETQEWEQVKNITAKFFGNGHIKFIFNDELEPVLRDKVGVWSSEGEFWG</sequence>
<dbReference type="Proteomes" id="UP001432027">
    <property type="component" value="Unassembled WGS sequence"/>
</dbReference>
<dbReference type="AlphaFoldDB" id="A0AAV5UMT4"/>
<gene>
    <name evidence="2" type="ORF">PENTCL1PPCAC_30066</name>
</gene>
<feature type="non-terminal residue" evidence="2">
    <location>
        <position position="1"/>
    </location>
</feature>
<feature type="signal peptide" evidence="1">
    <location>
        <begin position="1"/>
        <end position="18"/>
    </location>
</feature>
<evidence type="ECO:0000313" key="3">
    <source>
        <dbReference type="Proteomes" id="UP001432027"/>
    </source>
</evidence>
<protein>
    <submittedName>
        <fullName evidence="2">Uncharacterized protein</fullName>
    </submittedName>
</protein>
<accession>A0AAV5UMT4</accession>
<comment type="caution">
    <text evidence="2">The sequence shown here is derived from an EMBL/GenBank/DDBJ whole genome shotgun (WGS) entry which is preliminary data.</text>
</comment>
<reference evidence="2" key="1">
    <citation type="submission" date="2023-10" db="EMBL/GenBank/DDBJ databases">
        <title>Genome assembly of Pristionchus species.</title>
        <authorList>
            <person name="Yoshida K."/>
            <person name="Sommer R.J."/>
        </authorList>
    </citation>
    <scope>NUCLEOTIDE SEQUENCE</scope>
    <source>
        <strain evidence="2">RS0144</strain>
    </source>
</reference>
<evidence type="ECO:0000313" key="2">
    <source>
        <dbReference type="EMBL" id="GMT07892.1"/>
    </source>
</evidence>
<keyword evidence="1" id="KW-0732">Signal</keyword>
<proteinExistence type="predicted"/>